<dbReference type="EMBL" id="MFKH01000008">
    <property type="protein sequence ID" value="OGG37573.1"/>
    <property type="molecule type" value="Genomic_DNA"/>
</dbReference>
<dbReference type="Proteomes" id="UP000176273">
    <property type="component" value="Unassembled WGS sequence"/>
</dbReference>
<dbReference type="STRING" id="1798468.A2110_01910"/>
<reference evidence="3 4" key="1">
    <citation type="journal article" date="2016" name="Nat. Commun.">
        <title>Thousands of microbial genomes shed light on interconnected biogeochemical processes in an aquifer system.</title>
        <authorList>
            <person name="Anantharaman K."/>
            <person name="Brown C.T."/>
            <person name="Hug L.A."/>
            <person name="Sharon I."/>
            <person name="Castelle C.J."/>
            <person name="Probst A.J."/>
            <person name="Thomas B.C."/>
            <person name="Singh A."/>
            <person name="Wilkins M.J."/>
            <person name="Karaoz U."/>
            <person name="Brodie E.L."/>
            <person name="Williams K.H."/>
            <person name="Hubbard S.S."/>
            <person name="Banfield J.F."/>
        </authorList>
    </citation>
    <scope>NUCLEOTIDE SEQUENCE [LARGE SCALE GENOMIC DNA]</scope>
</reference>
<keyword evidence="2" id="KW-0472">Membrane</keyword>
<gene>
    <name evidence="3" type="ORF">A2110_01910</name>
</gene>
<dbReference type="AlphaFoldDB" id="A0A1F6BL46"/>
<proteinExistence type="predicted"/>
<sequence>MDTKRILMIVFGGAAVLTAAVIVFDFDLEGAESSGLPSQFASIYRSAADYGRDVTELTERTQSIIAEVNAFDTDGRKEEALVKLAEAEDVNRAAKEKAHTLALKLQDIVRILNDEATFMQKRALLGIVDVEIALVQEFVAYTQEMQTFLYTVRLAITSAEYDDRAAVYAEVTAVNERVRRINALNAEFARRVNL</sequence>
<name>A0A1F6BL46_9BACT</name>
<protein>
    <recommendedName>
        <fullName evidence="5">DUF5667 domain-containing protein</fullName>
    </recommendedName>
</protein>
<evidence type="ECO:0000256" key="1">
    <source>
        <dbReference type="SAM" id="Coils"/>
    </source>
</evidence>
<evidence type="ECO:0000313" key="4">
    <source>
        <dbReference type="Proteomes" id="UP000176273"/>
    </source>
</evidence>
<accession>A0A1F6BL46</accession>
<evidence type="ECO:0000256" key="2">
    <source>
        <dbReference type="SAM" id="Phobius"/>
    </source>
</evidence>
<evidence type="ECO:0008006" key="5">
    <source>
        <dbReference type="Google" id="ProtNLM"/>
    </source>
</evidence>
<keyword evidence="2" id="KW-0812">Transmembrane</keyword>
<feature type="transmembrane region" description="Helical" evidence="2">
    <location>
        <begin position="6"/>
        <end position="26"/>
    </location>
</feature>
<organism evidence="3 4">
    <name type="scientific">Candidatus Jorgensenbacteria bacterium GWA1_54_12</name>
    <dbReference type="NCBI Taxonomy" id="1798468"/>
    <lineage>
        <taxon>Bacteria</taxon>
        <taxon>Candidatus Joergenseniibacteriota</taxon>
    </lineage>
</organism>
<feature type="coiled-coil region" evidence="1">
    <location>
        <begin position="77"/>
        <end position="104"/>
    </location>
</feature>
<comment type="caution">
    <text evidence="3">The sequence shown here is derived from an EMBL/GenBank/DDBJ whole genome shotgun (WGS) entry which is preliminary data.</text>
</comment>
<keyword evidence="1" id="KW-0175">Coiled coil</keyword>
<keyword evidence="2" id="KW-1133">Transmembrane helix</keyword>
<evidence type="ECO:0000313" key="3">
    <source>
        <dbReference type="EMBL" id="OGG37573.1"/>
    </source>
</evidence>